<name>A0A9D4F2T6_DREPO</name>
<keyword evidence="2" id="KW-1185">Reference proteome</keyword>
<reference evidence="1" key="2">
    <citation type="submission" date="2020-11" db="EMBL/GenBank/DDBJ databases">
        <authorList>
            <person name="McCartney M.A."/>
            <person name="Auch B."/>
            <person name="Kono T."/>
            <person name="Mallez S."/>
            <person name="Becker A."/>
            <person name="Gohl D.M."/>
            <person name="Silverstein K.A.T."/>
            <person name="Koren S."/>
            <person name="Bechman K.B."/>
            <person name="Herman A."/>
            <person name="Abrahante J.E."/>
            <person name="Garbe J."/>
        </authorList>
    </citation>
    <scope>NUCLEOTIDE SEQUENCE</scope>
    <source>
        <strain evidence="1">Duluth1</strain>
        <tissue evidence="1">Whole animal</tissue>
    </source>
</reference>
<dbReference type="EMBL" id="JAIWYP010000008">
    <property type="protein sequence ID" value="KAH3789026.1"/>
    <property type="molecule type" value="Genomic_DNA"/>
</dbReference>
<reference evidence="1" key="1">
    <citation type="journal article" date="2019" name="bioRxiv">
        <title>The Genome of the Zebra Mussel, Dreissena polymorpha: A Resource for Invasive Species Research.</title>
        <authorList>
            <person name="McCartney M.A."/>
            <person name="Auch B."/>
            <person name="Kono T."/>
            <person name="Mallez S."/>
            <person name="Zhang Y."/>
            <person name="Obille A."/>
            <person name="Becker A."/>
            <person name="Abrahante J.E."/>
            <person name="Garbe J."/>
            <person name="Badalamenti J.P."/>
            <person name="Herman A."/>
            <person name="Mangelson H."/>
            <person name="Liachko I."/>
            <person name="Sullivan S."/>
            <person name="Sone E.D."/>
            <person name="Koren S."/>
            <person name="Silverstein K.A.T."/>
            <person name="Beckman K.B."/>
            <person name="Gohl D.M."/>
        </authorList>
    </citation>
    <scope>NUCLEOTIDE SEQUENCE</scope>
    <source>
        <strain evidence="1">Duluth1</strain>
        <tissue evidence="1">Whole animal</tissue>
    </source>
</reference>
<dbReference type="AlphaFoldDB" id="A0A9D4F2T6"/>
<accession>A0A9D4F2T6</accession>
<sequence>MFPTSPTKLMFIPNKYARVNLMADHAYDKQPYHPKVTVNNANEQIELRVKDETAKTQFDNFKLSVEGETENAGRKSTGLYKDQCLFERSNTKIVIKMLIFERKKEM</sequence>
<evidence type="ECO:0000313" key="1">
    <source>
        <dbReference type="EMBL" id="KAH3789026.1"/>
    </source>
</evidence>
<protein>
    <submittedName>
        <fullName evidence="1">Uncharacterized protein</fullName>
    </submittedName>
</protein>
<comment type="caution">
    <text evidence="1">The sequence shown here is derived from an EMBL/GenBank/DDBJ whole genome shotgun (WGS) entry which is preliminary data.</text>
</comment>
<evidence type="ECO:0000313" key="2">
    <source>
        <dbReference type="Proteomes" id="UP000828390"/>
    </source>
</evidence>
<organism evidence="1 2">
    <name type="scientific">Dreissena polymorpha</name>
    <name type="common">Zebra mussel</name>
    <name type="synonym">Mytilus polymorpha</name>
    <dbReference type="NCBI Taxonomy" id="45954"/>
    <lineage>
        <taxon>Eukaryota</taxon>
        <taxon>Metazoa</taxon>
        <taxon>Spiralia</taxon>
        <taxon>Lophotrochozoa</taxon>
        <taxon>Mollusca</taxon>
        <taxon>Bivalvia</taxon>
        <taxon>Autobranchia</taxon>
        <taxon>Heteroconchia</taxon>
        <taxon>Euheterodonta</taxon>
        <taxon>Imparidentia</taxon>
        <taxon>Neoheterodontei</taxon>
        <taxon>Myida</taxon>
        <taxon>Dreissenoidea</taxon>
        <taxon>Dreissenidae</taxon>
        <taxon>Dreissena</taxon>
    </lineage>
</organism>
<gene>
    <name evidence="1" type="ORF">DPMN_167193</name>
</gene>
<proteinExistence type="predicted"/>
<dbReference type="Proteomes" id="UP000828390">
    <property type="component" value="Unassembled WGS sequence"/>
</dbReference>